<dbReference type="InterPro" id="IPR001031">
    <property type="entry name" value="Thioesterase"/>
</dbReference>
<protein>
    <submittedName>
        <fullName evidence="3">Thioesterase</fullName>
    </submittedName>
</protein>
<organism evidence="3 4">
    <name type="scientific">Microbispora siamensis</name>
    <dbReference type="NCBI Taxonomy" id="564413"/>
    <lineage>
        <taxon>Bacteria</taxon>
        <taxon>Bacillati</taxon>
        <taxon>Actinomycetota</taxon>
        <taxon>Actinomycetes</taxon>
        <taxon>Streptosporangiales</taxon>
        <taxon>Streptosporangiaceae</taxon>
        <taxon>Microbispora</taxon>
    </lineage>
</organism>
<proteinExistence type="inferred from homology"/>
<dbReference type="PANTHER" id="PTHR11487:SF0">
    <property type="entry name" value="S-ACYL FATTY ACID SYNTHASE THIOESTERASE, MEDIUM CHAIN"/>
    <property type="match status" value="1"/>
</dbReference>
<evidence type="ECO:0000313" key="3">
    <source>
        <dbReference type="EMBL" id="GIH66872.1"/>
    </source>
</evidence>
<name>A0ABQ4GZN6_9ACTN</name>
<dbReference type="Proteomes" id="UP000660454">
    <property type="component" value="Unassembled WGS sequence"/>
</dbReference>
<gene>
    <name evidence="3" type="ORF">Msi02_76890</name>
</gene>
<dbReference type="Pfam" id="PF00975">
    <property type="entry name" value="Thioesterase"/>
    <property type="match status" value="1"/>
</dbReference>
<accession>A0ABQ4GZN6</accession>
<reference evidence="3 4" key="1">
    <citation type="submission" date="2021-01" db="EMBL/GenBank/DDBJ databases">
        <title>Whole genome shotgun sequence of Microbispora siamensis NBRC 104113.</title>
        <authorList>
            <person name="Komaki H."/>
            <person name="Tamura T."/>
        </authorList>
    </citation>
    <scope>NUCLEOTIDE SEQUENCE [LARGE SCALE GENOMIC DNA]</scope>
    <source>
        <strain evidence="3 4">NBRC 104113</strain>
    </source>
</reference>
<sequence>MVNRSSWYLAFEPRPRARARLYCLPCAGGGASMFRLWPRHLPPWVEVRAVTLPGRQARRRQPAFTDCDEAARWLAESLAETLAEEAAQTPGGPLPYALFGHSMGGMLGYRLTRLLLAEGGAPPPALLAVASWPVRGATAAGLPDPDDSDDGFLAALGALGGLPPEVADDPAMLALTLPVARADFTLCRSYAYRDEPPLPVPVAVFGGTEDLVAPPVSLEEWRDHTEDFLGTRLYEGGHFFLREHLAPLAASLTAALTGVLGRGVRAGSARWEMPWTASRSQACVAD</sequence>
<dbReference type="InterPro" id="IPR012223">
    <property type="entry name" value="TEII"/>
</dbReference>
<comment type="caution">
    <text evidence="3">The sequence shown here is derived from an EMBL/GenBank/DDBJ whole genome shotgun (WGS) entry which is preliminary data.</text>
</comment>
<dbReference type="InterPro" id="IPR029058">
    <property type="entry name" value="AB_hydrolase_fold"/>
</dbReference>
<dbReference type="SUPFAM" id="SSF53474">
    <property type="entry name" value="alpha/beta-Hydrolases"/>
    <property type="match status" value="1"/>
</dbReference>
<evidence type="ECO:0000256" key="1">
    <source>
        <dbReference type="ARBA" id="ARBA00007169"/>
    </source>
</evidence>
<keyword evidence="4" id="KW-1185">Reference proteome</keyword>
<comment type="similarity">
    <text evidence="1">Belongs to the thioesterase family.</text>
</comment>
<dbReference type="RefSeq" id="WP_204052643.1">
    <property type="nucleotide sequence ID" value="NZ_BOOF01000061.1"/>
</dbReference>
<dbReference type="EMBL" id="BOOF01000061">
    <property type="protein sequence ID" value="GIH66872.1"/>
    <property type="molecule type" value="Genomic_DNA"/>
</dbReference>
<evidence type="ECO:0000313" key="4">
    <source>
        <dbReference type="Proteomes" id="UP000660454"/>
    </source>
</evidence>
<dbReference type="Gene3D" id="3.40.50.1820">
    <property type="entry name" value="alpha/beta hydrolase"/>
    <property type="match status" value="1"/>
</dbReference>
<evidence type="ECO:0000259" key="2">
    <source>
        <dbReference type="Pfam" id="PF00975"/>
    </source>
</evidence>
<dbReference type="PANTHER" id="PTHR11487">
    <property type="entry name" value="THIOESTERASE"/>
    <property type="match status" value="1"/>
</dbReference>
<feature type="domain" description="Thioesterase" evidence="2">
    <location>
        <begin position="20"/>
        <end position="248"/>
    </location>
</feature>